<feature type="compositionally biased region" description="Polar residues" evidence="2">
    <location>
        <begin position="321"/>
        <end position="331"/>
    </location>
</feature>
<dbReference type="AlphaFoldDB" id="A0ABD2Z4M0"/>
<feature type="compositionally biased region" description="Basic and acidic residues" evidence="2">
    <location>
        <begin position="398"/>
        <end position="420"/>
    </location>
</feature>
<gene>
    <name evidence="4" type="ORF">ACH5RR_025997</name>
</gene>
<dbReference type="Gene3D" id="1.25.10.10">
    <property type="entry name" value="Leucine-rich Repeat Variant"/>
    <property type="match status" value="1"/>
</dbReference>
<feature type="repeat" description="HEAT" evidence="1">
    <location>
        <begin position="96"/>
        <end position="134"/>
    </location>
</feature>
<comment type="caution">
    <text evidence="4">The sequence shown here is derived from an EMBL/GenBank/DDBJ whole genome shotgun (WGS) entry which is preliminary data.</text>
</comment>
<dbReference type="EMBL" id="JBJUIK010000011">
    <property type="protein sequence ID" value="KAL3513280.1"/>
    <property type="molecule type" value="Genomic_DNA"/>
</dbReference>
<dbReference type="InterPro" id="IPR016024">
    <property type="entry name" value="ARM-type_fold"/>
</dbReference>
<keyword evidence="5" id="KW-1185">Reference proteome</keyword>
<dbReference type="PANTHER" id="PTHR31355:SF8">
    <property type="entry name" value="TORTIFOLIA1-LIKE PROTEIN 3"/>
    <property type="match status" value="1"/>
</dbReference>
<feature type="compositionally biased region" description="Polar residues" evidence="2">
    <location>
        <begin position="340"/>
        <end position="353"/>
    </location>
</feature>
<sequence>MSSVTKQNQNKAARDLKHKVLTCLHKLSDRDTHATAALELENIAKTLSPDTLPSFISSIAATDSTDKSTVRKQCLRLISLLALHHGNALSSHLSKLLSAILRRLRDSDSSIRAACVAAASSIASHVTKPSFSSLSKPFLEALFTDQDLNSQIGTAMCLSAIIEAVAASTEPDLVLLRNLIGRFEKLVKCESFKAKSAVLGLIGSAIEAGGPAGNKQIVRNLLMCLVEFLSSEDWAARKAAAEALLKLTMVEKESLPEFKAACLKTFEAKRFDKVKVVRETMNQMVEAWKEVPDVSDGTAQNLESHSSTKDNASDRQYLPGSKTSCTVTSGAPQMRKKLLSNKSPLCNGSSITTARKRSPPSGSKKKTGPAIFRKLDRKKPSEFKVEISIPNGPGKTDNNPRNRDERIVEKGEDRSSLTKPEAKKTLFSKSGSRVVPCQEEISQSAVIVSNETRDTLRTQKECEDLSLIREQLVQIENQQSNLLDLLQKFMGSSQSGMQSLETRVRGLELALDDISFDLAVSRGRVSNTASARSICCKLPGAEFFSSKLWRRAESQHATSRITSSTGTKTAVSMHNMANKSDDSEAFKLENRISRYHGGCGIIMNPLAEIPSDSQGISSSNRMLKNVHVV</sequence>
<reference evidence="4 5" key="1">
    <citation type="submission" date="2024-11" db="EMBL/GenBank/DDBJ databases">
        <title>A near-complete genome assembly of Cinchona calisaya.</title>
        <authorList>
            <person name="Lian D.C."/>
            <person name="Zhao X.W."/>
            <person name="Wei L."/>
        </authorList>
    </citation>
    <scope>NUCLEOTIDE SEQUENCE [LARGE SCALE GENOMIC DNA]</scope>
    <source>
        <tissue evidence="4">Nenye</tissue>
    </source>
</reference>
<proteinExistence type="predicted"/>
<dbReference type="InterPro" id="IPR033337">
    <property type="entry name" value="TORTIFOLIA1/SINE1-2"/>
</dbReference>
<name>A0ABD2Z4M0_9GENT</name>
<dbReference type="InterPro" id="IPR011989">
    <property type="entry name" value="ARM-like"/>
</dbReference>
<accession>A0ABD2Z4M0</accession>
<dbReference type="Pfam" id="PF24714">
    <property type="entry name" value="TOR1L1_N"/>
    <property type="match status" value="1"/>
</dbReference>
<evidence type="ECO:0000256" key="1">
    <source>
        <dbReference type="PROSITE-ProRule" id="PRU00103"/>
    </source>
</evidence>
<feature type="compositionally biased region" description="Basic residues" evidence="2">
    <location>
        <begin position="354"/>
        <end position="367"/>
    </location>
</feature>
<evidence type="ECO:0000256" key="2">
    <source>
        <dbReference type="SAM" id="MobiDB-lite"/>
    </source>
</evidence>
<dbReference type="SUPFAM" id="SSF48371">
    <property type="entry name" value="ARM repeat"/>
    <property type="match status" value="1"/>
</dbReference>
<dbReference type="PANTHER" id="PTHR31355">
    <property type="entry name" value="MICROTUBULE-ASSOCIATED PROTEIN TORTIFOLIA1"/>
    <property type="match status" value="1"/>
</dbReference>
<evidence type="ECO:0000313" key="5">
    <source>
        <dbReference type="Proteomes" id="UP001630127"/>
    </source>
</evidence>
<dbReference type="PROSITE" id="PS50077">
    <property type="entry name" value="HEAT_REPEAT"/>
    <property type="match status" value="1"/>
</dbReference>
<dbReference type="InterPro" id="IPR057600">
    <property type="entry name" value="TORTIFOLIA1/SINE1-2_N"/>
</dbReference>
<dbReference type="Proteomes" id="UP001630127">
    <property type="component" value="Unassembled WGS sequence"/>
</dbReference>
<evidence type="ECO:0000313" key="4">
    <source>
        <dbReference type="EMBL" id="KAL3513280.1"/>
    </source>
</evidence>
<dbReference type="InterPro" id="IPR021133">
    <property type="entry name" value="HEAT_type_2"/>
</dbReference>
<feature type="region of interest" description="Disordered" evidence="2">
    <location>
        <begin position="295"/>
        <end position="420"/>
    </location>
</feature>
<dbReference type="FunFam" id="1.25.10.10:FF:000549">
    <property type="entry name" value="ARM repeat superfamily protein"/>
    <property type="match status" value="1"/>
</dbReference>
<feature type="domain" description="TORTIFOLIA1/SINE1-2 N-terminal" evidence="3">
    <location>
        <begin position="15"/>
        <end position="290"/>
    </location>
</feature>
<protein>
    <recommendedName>
        <fullName evidence="3">TORTIFOLIA1/SINE1-2 N-terminal domain-containing protein</fullName>
    </recommendedName>
</protein>
<organism evidence="4 5">
    <name type="scientific">Cinchona calisaya</name>
    <dbReference type="NCBI Taxonomy" id="153742"/>
    <lineage>
        <taxon>Eukaryota</taxon>
        <taxon>Viridiplantae</taxon>
        <taxon>Streptophyta</taxon>
        <taxon>Embryophyta</taxon>
        <taxon>Tracheophyta</taxon>
        <taxon>Spermatophyta</taxon>
        <taxon>Magnoliopsida</taxon>
        <taxon>eudicotyledons</taxon>
        <taxon>Gunneridae</taxon>
        <taxon>Pentapetalae</taxon>
        <taxon>asterids</taxon>
        <taxon>lamiids</taxon>
        <taxon>Gentianales</taxon>
        <taxon>Rubiaceae</taxon>
        <taxon>Cinchonoideae</taxon>
        <taxon>Cinchoneae</taxon>
        <taxon>Cinchona</taxon>
    </lineage>
</organism>
<evidence type="ECO:0000259" key="3">
    <source>
        <dbReference type="Pfam" id="PF24714"/>
    </source>
</evidence>